<name>A0A3B0T6F6_9ZZZZ</name>
<dbReference type="GO" id="GO:0010133">
    <property type="term" value="P:L-proline catabolic process to L-glutamate"/>
    <property type="evidence" value="ECO:0007669"/>
    <property type="project" value="TreeGrafter"/>
</dbReference>
<dbReference type="InterPro" id="IPR050485">
    <property type="entry name" value="Proline_metab_enzyme"/>
</dbReference>
<dbReference type="InterPro" id="IPR016160">
    <property type="entry name" value="Ald_DH_CS_CYS"/>
</dbReference>
<evidence type="ECO:0000256" key="4">
    <source>
        <dbReference type="ARBA" id="ARBA00023027"/>
    </source>
</evidence>
<feature type="domain" description="Aldehyde dehydrogenase" evidence="6">
    <location>
        <begin position="50"/>
        <end position="511"/>
    </location>
</feature>
<comment type="pathway">
    <text evidence="1">Amino-acid degradation; L-proline degradation into L-glutamate; L-glutamate from L-proline: step 2/2.</text>
</comment>
<keyword evidence="4" id="KW-0520">NAD</keyword>
<dbReference type="PANTHER" id="PTHR42862">
    <property type="entry name" value="DELTA-1-PYRROLINE-5-CARBOXYLATE DEHYDROGENASE 1, ISOFORM A-RELATED"/>
    <property type="match status" value="1"/>
</dbReference>
<dbReference type="PROSITE" id="PS00687">
    <property type="entry name" value="ALDEHYDE_DEHYDR_GLU"/>
    <property type="match status" value="1"/>
</dbReference>
<protein>
    <recommendedName>
        <fullName evidence="2">L-glutamate gamma-semialdehyde dehydrogenase</fullName>
        <ecNumber evidence="2">1.2.1.88</ecNumber>
    </recommendedName>
</protein>
<dbReference type="Gene3D" id="3.40.605.10">
    <property type="entry name" value="Aldehyde Dehydrogenase, Chain A, domain 1"/>
    <property type="match status" value="1"/>
</dbReference>
<proteinExistence type="predicted"/>
<gene>
    <name evidence="7" type="ORF">MNBD_ACTINO01-335</name>
</gene>
<evidence type="ECO:0000256" key="5">
    <source>
        <dbReference type="ARBA" id="ARBA00048142"/>
    </source>
</evidence>
<dbReference type="NCBIfam" id="NF002852">
    <property type="entry name" value="PRK03137.1"/>
    <property type="match status" value="1"/>
</dbReference>
<dbReference type="Gene3D" id="3.40.309.10">
    <property type="entry name" value="Aldehyde Dehydrogenase, Chain A, domain 2"/>
    <property type="match status" value="1"/>
</dbReference>
<dbReference type="PANTHER" id="PTHR42862:SF1">
    <property type="entry name" value="DELTA-1-PYRROLINE-5-CARBOXYLATE DEHYDROGENASE 2, ISOFORM A-RELATED"/>
    <property type="match status" value="1"/>
</dbReference>
<dbReference type="PROSITE" id="PS00070">
    <property type="entry name" value="ALDEHYDE_DEHYDR_CYS"/>
    <property type="match status" value="1"/>
</dbReference>
<dbReference type="NCBIfam" id="TIGR01237">
    <property type="entry name" value="D1pyr5carbox2"/>
    <property type="match status" value="1"/>
</dbReference>
<evidence type="ECO:0000313" key="7">
    <source>
        <dbReference type="EMBL" id="VAW08927.1"/>
    </source>
</evidence>
<reference evidence="7" key="1">
    <citation type="submission" date="2018-06" db="EMBL/GenBank/DDBJ databases">
        <authorList>
            <person name="Zhirakovskaya E."/>
        </authorList>
    </citation>
    <scope>NUCLEOTIDE SEQUENCE</scope>
</reference>
<dbReference type="InterPro" id="IPR029510">
    <property type="entry name" value="Ald_DH_CS_GLU"/>
</dbReference>
<evidence type="ECO:0000256" key="1">
    <source>
        <dbReference type="ARBA" id="ARBA00004786"/>
    </source>
</evidence>
<evidence type="ECO:0000259" key="6">
    <source>
        <dbReference type="Pfam" id="PF00171"/>
    </source>
</evidence>
<dbReference type="EC" id="1.2.1.88" evidence="2"/>
<keyword evidence="3 7" id="KW-0560">Oxidoreductase</keyword>
<dbReference type="InterPro" id="IPR015590">
    <property type="entry name" value="Aldehyde_DH_dom"/>
</dbReference>
<dbReference type="AlphaFoldDB" id="A0A3B0T6F6"/>
<sequence length="515" mass="55569">MLNPYRTEPYSDFSDPTNAEAYRRALATVEQELGERSLLVIGEKHVDTRATIESVNPAAPDQHVGTSAAASTAHVDEALDAAWAAYPDWSGRTAEERAGLIYRVGDLIAERKFEFAAWQTFEAGKNWAEAEADVAETIDFCRYYALQSLRLAEPVDLAPCPGEVNEAWLQALGAGVVIPPWNFPLAILVGMTIGPVVAGNTVVVKPASNTPLVGWGFMKVLEDAGLPPGVVNYLPGSGGEIGDSLVDHPRTRFVNFTGSKEVGLRIGERSAKVHEGQKWLKRSYMEMGGKDALIIDDTCDLDAAAADAVASAFGFQGQKCSACSRLIVFESVHDAVLEKVVDIASRLSVGPPRDNHAMGPVISAAQHASILSEVQRGLDEGDLVMGGKPIDRDGGYYIEPTVFDAVEPNARLAQHEIFGPVLSVITVKDFDQALEVANGTEFGLTGGLHSNDERRLERAKREFHVGNLYLNRKITGALVGIQPFGGFNMSGSNAKAGGPDYLRLFMEMKTVSRKI</sequence>
<dbReference type="GO" id="GO:0009898">
    <property type="term" value="C:cytoplasmic side of plasma membrane"/>
    <property type="evidence" value="ECO:0007669"/>
    <property type="project" value="TreeGrafter"/>
</dbReference>
<dbReference type="Pfam" id="PF00171">
    <property type="entry name" value="Aldedh"/>
    <property type="match status" value="1"/>
</dbReference>
<dbReference type="FunFam" id="3.40.309.10:FF:000005">
    <property type="entry name" value="1-pyrroline-5-carboxylate dehydrogenase 1"/>
    <property type="match status" value="1"/>
</dbReference>
<organism evidence="7">
    <name type="scientific">hydrothermal vent metagenome</name>
    <dbReference type="NCBI Taxonomy" id="652676"/>
    <lineage>
        <taxon>unclassified sequences</taxon>
        <taxon>metagenomes</taxon>
        <taxon>ecological metagenomes</taxon>
    </lineage>
</organism>
<evidence type="ECO:0000256" key="2">
    <source>
        <dbReference type="ARBA" id="ARBA00012884"/>
    </source>
</evidence>
<dbReference type="SUPFAM" id="SSF53720">
    <property type="entry name" value="ALDH-like"/>
    <property type="match status" value="1"/>
</dbReference>
<dbReference type="EMBL" id="UOEI01000654">
    <property type="protein sequence ID" value="VAW08927.1"/>
    <property type="molecule type" value="Genomic_DNA"/>
</dbReference>
<dbReference type="InterPro" id="IPR016163">
    <property type="entry name" value="Ald_DH_C"/>
</dbReference>
<evidence type="ECO:0000256" key="3">
    <source>
        <dbReference type="ARBA" id="ARBA00023002"/>
    </source>
</evidence>
<dbReference type="InterPro" id="IPR016161">
    <property type="entry name" value="Ald_DH/histidinol_DH"/>
</dbReference>
<dbReference type="GO" id="GO:0003842">
    <property type="term" value="F:L-glutamate gamma-semialdehyde dehydrogenase activity"/>
    <property type="evidence" value="ECO:0007669"/>
    <property type="project" value="UniProtKB-EC"/>
</dbReference>
<dbReference type="InterPro" id="IPR016162">
    <property type="entry name" value="Ald_DH_N"/>
</dbReference>
<dbReference type="CDD" id="cd07124">
    <property type="entry name" value="ALDH_PutA-P5CDH-RocA"/>
    <property type="match status" value="1"/>
</dbReference>
<dbReference type="InterPro" id="IPR005932">
    <property type="entry name" value="RocA"/>
</dbReference>
<accession>A0A3B0T6F6</accession>
<comment type="catalytic activity">
    <reaction evidence="5">
        <text>L-glutamate 5-semialdehyde + NAD(+) + H2O = L-glutamate + NADH + 2 H(+)</text>
        <dbReference type="Rhea" id="RHEA:30235"/>
        <dbReference type="ChEBI" id="CHEBI:15377"/>
        <dbReference type="ChEBI" id="CHEBI:15378"/>
        <dbReference type="ChEBI" id="CHEBI:29985"/>
        <dbReference type="ChEBI" id="CHEBI:57540"/>
        <dbReference type="ChEBI" id="CHEBI:57945"/>
        <dbReference type="ChEBI" id="CHEBI:58066"/>
        <dbReference type="EC" id="1.2.1.88"/>
    </reaction>
</comment>